<dbReference type="PANTHER" id="PTHR10527">
    <property type="entry name" value="IMPORTIN BETA"/>
    <property type="match status" value="1"/>
</dbReference>
<evidence type="ECO:0000256" key="6">
    <source>
        <dbReference type="ARBA" id="ARBA00022927"/>
    </source>
</evidence>
<dbReference type="GO" id="GO:0006606">
    <property type="term" value="P:protein import into nucleus"/>
    <property type="evidence" value="ECO:0007669"/>
    <property type="project" value="InterPro"/>
</dbReference>
<accession>A0A5N5T0N5</accession>
<sequence length="974" mass="107194">MAPALPEIINKLLLPDNDSIQELGIFVVSVVSGIAADQLAQYLTQFLHLFPAPLTTDYNSPSSFYTIQALTNFAPIVGQDHMEAYQKLLPGSVEVVKSLIQFDEEKAAQAMDLFDVLAECEVALLVPQLQAVIQLCIEVSGKKDLGNPLRTKALTFLGYITRLKKKYVVKNKMSEGIIRVLFSVLCEKGDDDDAALGFLGGEEAEGGSPVHAAAQSLDSCALHLPPDKILPVILSMVDMSFKSDDPLQIKGAYLSLAMIAEGCADTLRTKHLNQLLQCISRGISSEQQVVKNSALFALGQFAEHLQPDISKYHAELLPVLFAFLREICTLAQSGKDDPPGVDRMFYALEVFCEHLEDELLPHLPALMDCLLSILSTPSSVHLKELAISAIGATANAAKSEMVPYFEKIVALLKTYLTEDQPDEKLTLQVQSLDTLAQLSRSMGAENFLKYADDCCVLGLGLLDRKDDPDVRKTCYLLFASLASVVKGKLANHLPKLIDYMIASLQSVEGVVTHFKDGDATLPPSIEGLGEGDSEAEEEDGEIDLEDKKSEEEDEEVAGYSVENSYMAEKEDTCVALRELSLHCGDSFVIYLDRCAEEVYKMLNYPHEDVRQAAVGAMAQFAVTLVKSSYPTAREGFTKWIQVVVPKLSELIRTDEEYGVVMAGLEGFAELLREGGPAVLQHPGHLQAIINSVTDVMTNKTVCQDMADEVGSDEDGEAEQDEMLVEYAGEVIPNLGKALGPLEFSQHFPHLLPLFANKTKKSCSVAERSFSIGTLAETVEALGPSSGQFLNQLLPIFLQSSQDEDDEVRSNALFGLGVLGQHGGEQILEHFPILLNTLSRALSKETFPRALDNISGAVARLIIRDVSRVPMEQVFPVLLRCLPLREDFEENKTLFQCLLGLQQMKHPVFLQHVHPVLKLCTLVFNTKQSDPDTDPLIRKLVTVLKEESSTEFEAFVQSIEPEWRERVQLIMASNS</sequence>
<keyword evidence="5" id="KW-0677">Repeat</keyword>
<dbReference type="InterPro" id="IPR021133">
    <property type="entry name" value="HEAT_type_2"/>
</dbReference>
<dbReference type="InterPro" id="IPR000357">
    <property type="entry name" value="HEAT"/>
</dbReference>
<gene>
    <name evidence="11" type="primary">IPO4</name>
    <name evidence="11" type="ORF">Anas_07149</name>
</gene>
<keyword evidence="4" id="KW-0963">Cytoplasm</keyword>
<keyword evidence="6" id="KW-0653">Protein transport</keyword>
<evidence type="ECO:0000313" key="11">
    <source>
        <dbReference type="EMBL" id="KAB7499986.1"/>
    </source>
</evidence>
<dbReference type="Gene3D" id="1.25.10.10">
    <property type="entry name" value="Leucine-rich Repeat Variant"/>
    <property type="match status" value="1"/>
</dbReference>
<evidence type="ECO:0000256" key="5">
    <source>
        <dbReference type="ARBA" id="ARBA00022737"/>
    </source>
</evidence>
<keyword evidence="7" id="KW-0539">Nucleus</keyword>
<keyword evidence="3" id="KW-0813">Transport</keyword>
<dbReference type="InterPro" id="IPR057672">
    <property type="entry name" value="TPR_IPO4/5"/>
</dbReference>
<evidence type="ECO:0000256" key="9">
    <source>
        <dbReference type="SAM" id="MobiDB-lite"/>
    </source>
</evidence>
<evidence type="ECO:0000256" key="2">
    <source>
        <dbReference type="ARBA" id="ARBA00004496"/>
    </source>
</evidence>
<dbReference type="SUPFAM" id="SSF48371">
    <property type="entry name" value="ARM repeat"/>
    <property type="match status" value="1"/>
</dbReference>
<feature type="repeat" description="HEAT" evidence="8">
    <location>
        <begin position="792"/>
        <end position="830"/>
    </location>
</feature>
<dbReference type="Pfam" id="PF25780">
    <property type="entry name" value="TPR_IPO5"/>
    <property type="match status" value="1"/>
</dbReference>
<proteinExistence type="predicted"/>
<dbReference type="Pfam" id="PF02985">
    <property type="entry name" value="HEAT"/>
    <property type="match status" value="1"/>
</dbReference>
<evidence type="ECO:0000256" key="8">
    <source>
        <dbReference type="PROSITE-ProRule" id="PRU00103"/>
    </source>
</evidence>
<feature type="compositionally biased region" description="Acidic residues" evidence="9">
    <location>
        <begin position="529"/>
        <end position="544"/>
    </location>
</feature>
<feature type="region of interest" description="Disordered" evidence="9">
    <location>
        <begin position="521"/>
        <end position="555"/>
    </location>
</feature>
<reference evidence="11 12" key="1">
    <citation type="journal article" date="2019" name="PLoS Biol.">
        <title>Sex chromosomes control vertical transmission of feminizing Wolbachia symbionts in an isopod.</title>
        <authorList>
            <person name="Becking T."/>
            <person name="Chebbi M.A."/>
            <person name="Giraud I."/>
            <person name="Moumen B."/>
            <person name="Laverre T."/>
            <person name="Caubet Y."/>
            <person name="Peccoud J."/>
            <person name="Gilbert C."/>
            <person name="Cordaux R."/>
        </authorList>
    </citation>
    <scope>NUCLEOTIDE SEQUENCE [LARGE SCALE GENOMIC DNA]</scope>
    <source>
        <strain evidence="11">ANa2</strain>
        <tissue evidence="11">Whole body excluding digestive tract and cuticle</tissue>
    </source>
</reference>
<protein>
    <submittedName>
        <fullName evidence="11">Importin-4</fullName>
    </submittedName>
</protein>
<dbReference type="GO" id="GO:0005737">
    <property type="term" value="C:cytoplasm"/>
    <property type="evidence" value="ECO:0007669"/>
    <property type="project" value="UniProtKB-SubCell"/>
</dbReference>
<feature type="domain" description="IPO4/5-like TPR repeats" evidence="10">
    <location>
        <begin position="7"/>
        <end position="135"/>
    </location>
</feature>
<evidence type="ECO:0000259" key="10">
    <source>
        <dbReference type="Pfam" id="PF25780"/>
    </source>
</evidence>
<dbReference type="EMBL" id="SEYY01015825">
    <property type="protein sequence ID" value="KAB7499986.1"/>
    <property type="molecule type" value="Genomic_DNA"/>
</dbReference>
<organism evidence="11 12">
    <name type="scientific">Armadillidium nasatum</name>
    <dbReference type="NCBI Taxonomy" id="96803"/>
    <lineage>
        <taxon>Eukaryota</taxon>
        <taxon>Metazoa</taxon>
        <taxon>Ecdysozoa</taxon>
        <taxon>Arthropoda</taxon>
        <taxon>Crustacea</taxon>
        <taxon>Multicrustacea</taxon>
        <taxon>Malacostraca</taxon>
        <taxon>Eumalacostraca</taxon>
        <taxon>Peracarida</taxon>
        <taxon>Isopoda</taxon>
        <taxon>Oniscidea</taxon>
        <taxon>Crinocheta</taxon>
        <taxon>Armadillidiidae</taxon>
        <taxon>Armadillidium</taxon>
    </lineage>
</organism>
<dbReference type="InterPro" id="IPR040122">
    <property type="entry name" value="Importin_beta"/>
</dbReference>
<comment type="subcellular location">
    <subcellularLocation>
        <location evidence="2">Cytoplasm</location>
    </subcellularLocation>
    <subcellularLocation>
        <location evidence="1">Nucleus</location>
    </subcellularLocation>
</comment>
<evidence type="ECO:0000313" key="12">
    <source>
        <dbReference type="Proteomes" id="UP000326759"/>
    </source>
</evidence>
<name>A0A5N5T0N5_9CRUS</name>
<dbReference type="OrthoDB" id="7862313at2759"/>
<dbReference type="InterPro" id="IPR011989">
    <property type="entry name" value="ARM-like"/>
</dbReference>
<evidence type="ECO:0000256" key="3">
    <source>
        <dbReference type="ARBA" id="ARBA00022448"/>
    </source>
</evidence>
<evidence type="ECO:0000256" key="7">
    <source>
        <dbReference type="ARBA" id="ARBA00023242"/>
    </source>
</evidence>
<evidence type="ECO:0000256" key="4">
    <source>
        <dbReference type="ARBA" id="ARBA00022490"/>
    </source>
</evidence>
<dbReference type="PROSITE" id="PS50077">
    <property type="entry name" value="HEAT_REPEAT"/>
    <property type="match status" value="1"/>
</dbReference>
<dbReference type="InterPro" id="IPR016024">
    <property type="entry name" value="ARM-type_fold"/>
</dbReference>
<dbReference type="Proteomes" id="UP000326759">
    <property type="component" value="Unassembled WGS sequence"/>
</dbReference>
<dbReference type="GO" id="GO:0005634">
    <property type="term" value="C:nucleus"/>
    <property type="evidence" value="ECO:0007669"/>
    <property type="project" value="UniProtKB-SubCell"/>
</dbReference>
<comment type="caution">
    <text evidence="11">The sequence shown here is derived from an EMBL/GenBank/DDBJ whole genome shotgun (WGS) entry which is preliminary data.</text>
</comment>
<dbReference type="AlphaFoldDB" id="A0A5N5T0N5"/>
<keyword evidence="12" id="KW-1185">Reference proteome</keyword>
<evidence type="ECO:0000256" key="1">
    <source>
        <dbReference type="ARBA" id="ARBA00004123"/>
    </source>
</evidence>